<reference evidence="10" key="1">
    <citation type="journal article" date="2022" name="Cell Host Microbe">
        <title>Colonization of the live biotherapeutic product VE303 and modulation of the microbiota and metabolites in healthy volunteers.</title>
        <authorList>
            <person name="Dsouza M."/>
            <person name="Menon R."/>
            <person name="Crossette E."/>
            <person name="Bhattarai S.K."/>
            <person name="Schneider J."/>
            <person name="Kim Y.G."/>
            <person name="Reddy S."/>
            <person name="Caballero S."/>
            <person name="Felix C."/>
            <person name="Cornacchione L."/>
            <person name="Hendrickson J."/>
            <person name="Watson A.R."/>
            <person name="Minot S.S."/>
            <person name="Greenfield N."/>
            <person name="Schopf L."/>
            <person name="Szabady R."/>
            <person name="Patarroyo J."/>
            <person name="Smith W."/>
            <person name="Harrison P."/>
            <person name="Kuijper E.J."/>
            <person name="Kelly C.P."/>
            <person name="Olle B."/>
            <person name="Bobilev D."/>
            <person name="Silber J.L."/>
            <person name="Bucci V."/>
            <person name="Roberts B."/>
            <person name="Faith J."/>
            <person name="Norman J.M."/>
        </authorList>
    </citation>
    <scope>NUCLEOTIDE SEQUENCE</scope>
    <source>
        <strain evidence="10">VE303-04</strain>
    </source>
</reference>
<dbReference type="PANTHER" id="PTHR24960">
    <property type="entry name" value="PHOTOSYSTEM I IRON-SULFUR CENTER-RELATED"/>
    <property type="match status" value="1"/>
</dbReference>
<organism evidence="10 11">
    <name type="scientific">Clostridium symbiosum</name>
    <name type="common">Bacteroides symbiosus</name>
    <dbReference type="NCBI Taxonomy" id="1512"/>
    <lineage>
        <taxon>Bacteria</taxon>
        <taxon>Bacillati</taxon>
        <taxon>Bacillota</taxon>
        <taxon>Clostridia</taxon>
        <taxon>Lachnospirales</taxon>
        <taxon>Lachnospiraceae</taxon>
        <taxon>Otoolea</taxon>
    </lineage>
</organism>
<feature type="region of interest" description="Disordered" evidence="7">
    <location>
        <begin position="180"/>
        <end position="206"/>
    </location>
</feature>
<evidence type="ECO:0000256" key="7">
    <source>
        <dbReference type="SAM" id="MobiDB-lite"/>
    </source>
</evidence>
<evidence type="ECO:0000259" key="8">
    <source>
        <dbReference type="PROSITE" id="PS50902"/>
    </source>
</evidence>
<dbReference type="InterPro" id="IPR029039">
    <property type="entry name" value="Flavoprotein-like_sf"/>
</dbReference>
<dbReference type="Gene3D" id="3.30.70.20">
    <property type="match status" value="1"/>
</dbReference>
<keyword evidence="4" id="KW-0479">Metal-binding</keyword>
<evidence type="ECO:0000259" key="9">
    <source>
        <dbReference type="PROSITE" id="PS51379"/>
    </source>
</evidence>
<feature type="domain" description="4Fe-4S ferredoxin-type" evidence="9">
    <location>
        <begin position="216"/>
        <end position="239"/>
    </location>
</feature>
<dbReference type="SUPFAM" id="SSF54862">
    <property type="entry name" value="4Fe-4S ferredoxins"/>
    <property type="match status" value="1"/>
</dbReference>
<dbReference type="Gene3D" id="3.40.50.360">
    <property type="match status" value="1"/>
</dbReference>
<dbReference type="NCBIfam" id="NF038196">
    <property type="entry name" value="ferrodoxin_EFR1"/>
    <property type="match status" value="1"/>
</dbReference>
<keyword evidence="3" id="KW-0004">4Fe-4S</keyword>
<dbReference type="PROSITE" id="PS51379">
    <property type="entry name" value="4FE4S_FER_2"/>
    <property type="match status" value="2"/>
</dbReference>
<evidence type="ECO:0000256" key="1">
    <source>
        <dbReference type="ARBA" id="ARBA00003532"/>
    </source>
</evidence>
<dbReference type="PROSITE" id="PS50902">
    <property type="entry name" value="FLAVODOXIN_LIKE"/>
    <property type="match status" value="1"/>
</dbReference>
<sequence>MEKHSFEEHRQSLAGKFEKRRTLYTIYFSPTGGTKKVADIVSRALSNERENGGWEMKEIDLSPAGTDYSQYHFTREDICIVAAPSFGGRVPGLVLERLKEMEGGHAKTILAAVYGNRAFEDTLLELEDTLVLAGFDCKAAVAAVAEHSIMHQFGQGRPDAEDEKELAGFAARIRERLEKESGGQEEAAGVLQGEQTGRIPGLPGNRPYREYGGVPFKPEADNSCTGCGLCAKECPAGAILAEKPSSVDKEKCISCMRCISVCPRHARDLNRLVLFAASQKMKKACSGRKKNELFI</sequence>
<feature type="domain" description="Flavodoxin-like" evidence="8">
    <location>
        <begin position="23"/>
        <end position="174"/>
    </location>
</feature>
<dbReference type="GO" id="GO:0016651">
    <property type="term" value="F:oxidoreductase activity, acting on NAD(P)H"/>
    <property type="evidence" value="ECO:0007669"/>
    <property type="project" value="UniProtKB-ARBA"/>
</dbReference>
<evidence type="ECO:0000313" key="11">
    <source>
        <dbReference type="Proteomes" id="UP001203136"/>
    </source>
</evidence>
<proteinExistence type="predicted"/>
<evidence type="ECO:0000256" key="5">
    <source>
        <dbReference type="ARBA" id="ARBA00023004"/>
    </source>
</evidence>
<dbReference type="PANTHER" id="PTHR24960:SF83">
    <property type="entry name" value="4FE-4S FERREDOXIN-TYPE DOMAIN-CONTAINING PROTEIN"/>
    <property type="match status" value="1"/>
</dbReference>
<name>A0AAW5EZB2_CLOSY</name>
<evidence type="ECO:0000256" key="4">
    <source>
        <dbReference type="ARBA" id="ARBA00022723"/>
    </source>
</evidence>
<evidence type="ECO:0000256" key="3">
    <source>
        <dbReference type="ARBA" id="ARBA00022485"/>
    </source>
</evidence>
<gene>
    <name evidence="10" type="ORF">K5I21_05500</name>
</gene>
<dbReference type="AlphaFoldDB" id="A0AAW5EZB2"/>
<accession>A0AAW5EZB2</accession>
<dbReference type="EMBL" id="JAINVB010000001">
    <property type="protein sequence ID" value="MCK0085331.1"/>
    <property type="molecule type" value="Genomic_DNA"/>
</dbReference>
<protein>
    <recommendedName>
        <fullName evidence="2">Ferredoxin</fullName>
    </recommendedName>
</protein>
<keyword evidence="5" id="KW-0408">Iron</keyword>
<keyword evidence="6" id="KW-0411">Iron-sulfur</keyword>
<evidence type="ECO:0000313" key="10">
    <source>
        <dbReference type="EMBL" id="MCK0085331.1"/>
    </source>
</evidence>
<dbReference type="SUPFAM" id="SSF52218">
    <property type="entry name" value="Flavoproteins"/>
    <property type="match status" value="1"/>
</dbReference>
<dbReference type="RefSeq" id="WP_024739289.1">
    <property type="nucleotide sequence ID" value="NZ_CABHNX010000179.1"/>
</dbReference>
<dbReference type="PROSITE" id="PS00198">
    <property type="entry name" value="4FE4S_FER_1"/>
    <property type="match status" value="2"/>
</dbReference>
<dbReference type="Proteomes" id="UP001203136">
    <property type="component" value="Unassembled WGS sequence"/>
</dbReference>
<dbReference type="GO" id="GO:0010181">
    <property type="term" value="F:FMN binding"/>
    <property type="evidence" value="ECO:0007669"/>
    <property type="project" value="InterPro"/>
</dbReference>
<dbReference type="InterPro" id="IPR008254">
    <property type="entry name" value="Flavodoxin/NO_synth"/>
</dbReference>
<comment type="caution">
    <text evidence="10">The sequence shown here is derived from an EMBL/GenBank/DDBJ whole genome shotgun (WGS) entry which is preliminary data.</text>
</comment>
<evidence type="ECO:0000256" key="2">
    <source>
        <dbReference type="ARBA" id="ARBA00013529"/>
    </source>
</evidence>
<comment type="function">
    <text evidence="1">Ferredoxins are iron-sulfur proteins that transfer electrons in a wide variety of metabolic reactions.</text>
</comment>
<dbReference type="InterPro" id="IPR047964">
    <property type="entry name" value="EFR1-like"/>
</dbReference>
<evidence type="ECO:0000256" key="6">
    <source>
        <dbReference type="ARBA" id="ARBA00023014"/>
    </source>
</evidence>
<dbReference type="Pfam" id="PF13237">
    <property type="entry name" value="Fer4_10"/>
    <property type="match status" value="1"/>
</dbReference>
<feature type="domain" description="4Fe-4S ferredoxin-type" evidence="9">
    <location>
        <begin position="243"/>
        <end position="272"/>
    </location>
</feature>
<dbReference type="GO" id="GO:0046872">
    <property type="term" value="F:metal ion binding"/>
    <property type="evidence" value="ECO:0007669"/>
    <property type="project" value="UniProtKB-KW"/>
</dbReference>
<dbReference type="GO" id="GO:0051539">
    <property type="term" value="F:4 iron, 4 sulfur cluster binding"/>
    <property type="evidence" value="ECO:0007669"/>
    <property type="project" value="UniProtKB-KW"/>
</dbReference>
<dbReference type="InterPro" id="IPR017900">
    <property type="entry name" value="4Fe4S_Fe_S_CS"/>
</dbReference>
<dbReference type="InterPro" id="IPR050157">
    <property type="entry name" value="PSI_iron-sulfur_center"/>
</dbReference>
<dbReference type="InterPro" id="IPR017896">
    <property type="entry name" value="4Fe4S_Fe-S-bd"/>
</dbReference>